<reference evidence="1" key="1">
    <citation type="journal article" date="2013" name="Nat. Commun.">
        <title>Whole-genome sequencing of Oryza brachyantha reveals mechanisms underlying Oryza genome evolution.</title>
        <authorList>
            <person name="Chen J."/>
            <person name="Huang Q."/>
            <person name="Gao D."/>
            <person name="Wang J."/>
            <person name="Lang Y."/>
            <person name="Liu T."/>
            <person name="Li B."/>
            <person name="Bai Z."/>
            <person name="Luis Goicoechea J."/>
            <person name="Liang C."/>
            <person name="Chen C."/>
            <person name="Zhang W."/>
            <person name="Sun S."/>
            <person name="Liao Y."/>
            <person name="Zhang X."/>
            <person name="Yang L."/>
            <person name="Song C."/>
            <person name="Wang M."/>
            <person name="Shi J."/>
            <person name="Liu G."/>
            <person name="Liu J."/>
            <person name="Zhou H."/>
            <person name="Zhou W."/>
            <person name="Yu Q."/>
            <person name="An N."/>
            <person name="Chen Y."/>
            <person name="Cai Q."/>
            <person name="Wang B."/>
            <person name="Liu B."/>
            <person name="Min J."/>
            <person name="Huang Y."/>
            <person name="Wu H."/>
            <person name="Li Z."/>
            <person name="Zhang Y."/>
            <person name="Yin Y."/>
            <person name="Song W."/>
            <person name="Jiang J."/>
            <person name="Jackson S.A."/>
            <person name="Wing R.A."/>
            <person name="Wang J."/>
            <person name="Chen M."/>
        </authorList>
    </citation>
    <scope>NUCLEOTIDE SEQUENCE [LARGE SCALE GENOMIC DNA]</scope>
    <source>
        <strain evidence="1">cv. IRGC 101232</strain>
    </source>
</reference>
<dbReference type="AlphaFoldDB" id="J3LJG2"/>
<name>J3LJG2_ORYBR</name>
<accession>J3LJG2</accession>
<proteinExistence type="predicted"/>
<protein>
    <submittedName>
        <fullName evidence="1">Uncharacterized protein</fullName>
    </submittedName>
</protein>
<organism evidence="1">
    <name type="scientific">Oryza brachyantha</name>
    <name type="common">malo sina</name>
    <dbReference type="NCBI Taxonomy" id="4533"/>
    <lineage>
        <taxon>Eukaryota</taxon>
        <taxon>Viridiplantae</taxon>
        <taxon>Streptophyta</taxon>
        <taxon>Embryophyta</taxon>
        <taxon>Tracheophyta</taxon>
        <taxon>Spermatophyta</taxon>
        <taxon>Magnoliopsida</taxon>
        <taxon>Liliopsida</taxon>
        <taxon>Poales</taxon>
        <taxon>Poaceae</taxon>
        <taxon>BOP clade</taxon>
        <taxon>Oryzoideae</taxon>
        <taxon>Oryzeae</taxon>
        <taxon>Oryzinae</taxon>
        <taxon>Oryza</taxon>
    </lineage>
</organism>
<evidence type="ECO:0000313" key="1">
    <source>
        <dbReference type="EnsemblPlants" id="OB03G11880.1"/>
    </source>
</evidence>
<dbReference type="Proteomes" id="UP000006038">
    <property type="component" value="Chromosome 3"/>
</dbReference>
<evidence type="ECO:0000313" key="2">
    <source>
        <dbReference type="Proteomes" id="UP000006038"/>
    </source>
</evidence>
<dbReference type="EnsemblPlants" id="OB03G11880.1">
    <property type="protein sequence ID" value="OB03G11880.1"/>
    <property type="gene ID" value="OB03G11880"/>
</dbReference>
<keyword evidence="2" id="KW-1185">Reference proteome</keyword>
<dbReference type="Gramene" id="OB03G11880.1">
    <property type="protein sequence ID" value="OB03G11880.1"/>
    <property type="gene ID" value="OB03G11880"/>
</dbReference>
<reference evidence="1" key="2">
    <citation type="submission" date="2013-04" db="UniProtKB">
        <authorList>
            <consortium name="EnsemblPlants"/>
        </authorList>
    </citation>
    <scope>IDENTIFICATION</scope>
</reference>
<dbReference type="HOGENOM" id="CLU_2546251_0_0_1"/>
<sequence>MLQMKHRFMLSSCHIAPILIEARQHGSACNIQIMGWSFVMQLGKQGFGLSTAIIKLQFKDQEPGPGKTGFETLKHGTTVCVNT</sequence>